<evidence type="ECO:0000256" key="7">
    <source>
        <dbReference type="ARBA" id="ARBA00022989"/>
    </source>
</evidence>
<feature type="domain" description="Potassium channel" evidence="14">
    <location>
        <begin position="203"/>
        <end position="282"/>
    </location>
</feature>
<evidence type="ECO:0000256" key="5">
    <source>
        <dbReference type="ARBA" id="ARBA00022826"/>
    </source>
</evidence>
<feature type="domain" description="RCK N-terminal" evidence="15">
    <location>
        <begin position="304"/>
        <end position="436"/>
    </location>
</feature>
<evidence type="ECO:0000256" key="13">
    <source>
        <dbReference type="SAM" id="Phobius"/>
    </source>
</evidence>
<sequence>MAEAEMKTRAAADEPRRPTLTLDDESKPKLTIGDDDDTDALVPAATPRLVSAYAAELAFESSKLSWRTRIADYLRINPFAYSAFNTICTVLAIWLYLESTAFGYEESLWENRLDMFLSLWFFLVYCFEVWLAHDRLYHCVKYETVCDLLSVLPGVQHLGLKYSERVLFFRAFRCLRSLRMIRVVGFWTPGLTRRFIEAFMSLVCGVFIITALVYHVEKIRTDQFSVGRMSFFRSFYFTVVTLTTIGYGDLYPARFESRLIVAVCVPMIVVLVPVKLARLHEMTTERKVYARVARLVAPTTDWFHVVVCGNFGGLAGTEGYGLAGQLPVALEHVYDRRRISQQNTFLRLVLLQPHDPSIQVKNRLLEHPFYETRLRWVTGTAFDEKSLVKHAKGHKARSFVVLGDDAVPHSRKQHEDNTTVQRVLAIRRRLPDVRVVAQLLLERNAHRLAREDVRVVCCDAFKYAMLGRSVEVPGLALLLTTLLAEAPGAEYAQNSHIGNTPELLQPENEMLKNHKAFSSKNALVDNQQAAENLFAELKVGRSAQLASSALPHGAAGLTFSAFVKLAVQEHDVLPVAVCSHSSVCTFPGEYVLREDDRLLVLARQPSDVAAFERWVARNAWEELNENSVAEVLPVHELVRSTSAARHLSDELRDKVARLNGKERREYFEQWRAKHVVDEVPADVKDHVVFCGTLQGAPYFLKPLASDADADGRIPQVCLLTHDPSEWADEHKLEHALRSCIFYEPLADEDAQRLWIVRGDPRTAPGRADSGWPSALERCRVDTASTFVMPNVNGTVAEENLGGDGYNVQVTRNVQAHCALYGHSPKLLVQLLDPGHVIFFNPCEELLDAGEIYVDTYLQCAAVAMHSSEAAFAFANQCLAVDRLPIDAADPVLGDGQRYETCRVILVRVPPKFVGKPYSTLVQHAVDRKLLPVALSRFPESRRKPYVFAHPRGHDVVGARDCAFVLVNRLSDLTEYRAV</sequence>
<dbReference type="AlphaFoldDB" id="A0A8J2WWZ7"/>
<keyword evidence="9 13" id="KW-0472">Membrane</keyword>
<keyword evidence="10" id="KW-0407">Ion channel</keyword>
<keyword evidence="4 13" id="KW-0812">Transmembrane</keyword>
<dbReference type="InterPro" id="IPR027359">
    <property type="entry name" value="Volt_channel_dom_sf"/>
</dbReference>
<keyword evidence="3" id="KW-0633">Potassium transport</keyword>
<feature type="transmembrane region" description="Helical" evidence="13">
    <location>
        <begin position="79"/>
        <end position="97"/>
    </location>
</feature>
<keyword evidence="8" id="KW-0406">Ion transport</keyword>
<evidence type="ECO:0000256" key="6">
    <source>
        <dbReference type="ARBA" id="ARBA00022958"/>
    </source>
</evidence>
<evidence type="ECO:0000256" key="10">
    <source>
        <dbReference type="ARBA" id="ARBA00023303"/>
    </source>
</evidence>
<dbReference type="SUPFAM" id="SSF81324">
    <property type="entry name" value="Voltage-gated potassium channels"/>
    <property type="match status" value="1"/>
</dbReference>
<keyword evidence="2" id="KW-0813">Transport</keyword>
<evidence type="ECO:0000256" key="3">
    <source>
        <dbReference type="ARBA" id="ARBA00022538"/>
    </source>
</evidence>
<evidence type="ECO:0000256" key="9">
    <source>
        <dbReference type="ARBA" id="ARBA00023136"/>
    </source>
</evidence>
<evidence type="ECO:0008006" key="18">
    <source>
        <dbReference type="Google" id="ProtNLM"/>
    </source>
</evidence>
<dbReference type="OrthoDB" id="10035564at2759"/>
<dbReference type="Gene3D" id="1.10.287.70">
    <property type="match status" value="1"/>
</dbReference>
<feature type="transmembrane region" description="Helical" evidence="13">
    <location>
        <begin position="117"/>
        <end position="133"/>
    </location>
</feature>
<dbReference type="Pfam" id="PF07885">
    <property type="entry name" value="Ion_trans_2"/>
    <property type="match status" value="1"/>
</dbReference>
<organism evidence="16 17">
    <name type="scientific">Pelagomonas calceolata</name>
    <dbReference type="NCBI Taxonomy" id="35677"/>
    <lineage>
        <taxon>Eukaryota</taxon>
        <taxon>Sar</taxon>
        <taxon>Stramenopiles</taxon>
        <taxon>Ochrophyta</taxon>
        <taxon>Pelagophyceae</taxon>
        <taxon>Pelagomonadales</taxon>
        <taxon>Pelagomonadaceae</taxon>
        <taxon>Pelagomonas</taxon>
    </lineage>
</organism>
<dbReference type="Pfam" id="PF22614">
    <property type="entry name" value="Slo-like_RCK"/>
    <property type="match status" value="1"/>
</dbReference>
<reference evidence="16" key="1">
    <citation type="submission" date="2021-11" db="EMBL/GenBank/DDBJ databases">
        <authorList>
            <consortium name="Genoscope - CEA"/>
            <person name="William W."/>
        </authorList>
    </citation>
    <scope>NUCLEOTIDE SEQUENCE</scope>
</reference>
<accession>A0A8J2WWZ7</accession>
<proteinExistence type="predicted"/>
<evidence type="ECO:0000256" key="12">
    <source>
        <dbReference type="SAM" id="MobiDB-lite"/>
    </source>
</evidence>
<protein>
    <recommendedName>
        <fullName evidence="18">Ion transport domain-containing protein</fullName>
    </recommendedName>
</protein>
<comment type="catalytic activity">
    <reaction evidence="11">
        <text>K(+)(in) = K(+)(out)</text>
        <dbReference type="Rhea" id="RHEA:29463"/>
        <dbReference type="ChEBI" id="CHEBI:29103"/>
    </reaction>
</comment>
<dbReference type="Gene3D" id="3.40.50.720">
    <property type="entry name" value="NAD(P)-binding Rossmann-like Domain"/>
    <property type="match status" value="1"/>
</dbReference>
<evidence type="ECO:0000259" key="15">
    <source>
        <dbReference type="Pfam" id="PF22614"/>
    </source>
</evidence>
<evidence type="ECO:0000313" key="17">
    <source>
        <dbReference type="Proteomes" id="UP000789595"/>
    </source>
</evidence>
<keyword evidence="6" id="KW-0630">Potassium</keyword>
<dbReference type="EMBL" id="CAKKNE010000001">
    <property type="protein sequence ID" value="CAH0364826.1"/>
    <property type="molecule type" value="Genomic_DNA"/>
</dbReference>
<feature type="transmembrane region" description="Helical" evidence="13">
    <location>
        <begin position="195"/>
        <end position="214"/>
    </location>
</feature>
<dbReference type="GO" id="GO:0016020">
    <property type="term" value="C:membrane"/>
    <property type="evidence" value="ECO:0007669"/>
    <property type="project" value="UniProtKB-SubCell"/>
</dbReference>
<dbReference type="PANTHER" id="PTHR10027:SF10">
    <property type="entry name" value="SLOWPOKE 2, ISOFORM D"/>
    <property type="match status" value="1"/>
</dbReference>
<dbReference type="Proteomes" id="UP000789595">
    <property type="component" value="Unassembled WGS sequence"/>
</dbReference>
<evidence type="ECO:0000313" key="16">
    <source>
        <dbReference type="EMBL" id="CAH0364826.1"/>
    </source>
</evidence>
<dbReference type="InterPro" id="IPR047871">
    <property type="entry name" value="K_chnl_Slo-like"/>
</dbReference>
<name>A0A8J2WWZ7_9STRA</name>
<evidence type="ECO:0000256" key="2">
    <source>
        <dbReference type="ARBA" id="ARBA00022448"/>
    </source>
</evidence>
<keyword evidence="5" id="KW-0631">Potassium channel</keyword>
<feature type="transmembrane region" description="Helical" evidence="13">
    <location>
        <begin position="259"/>
        <end position="277"/>
    </location>
</feature>
<feature type="compositionally biased region" description="Basic and acidic residues" evidence="12">
    <location>
        <begin position="1"/>
        <end position="17"/>
    </location>
</feature>
<keyword evidence="17" id="KW-1185">Reference proteome</keyword>
<comment type="subcellular location">
    <subcellularLocation>
        <location evidence="1">Membrane</location>
        <topology evidence="1">Multi-pass membrane protein</topology>
    </subcellularLocation>
</comment>
<gene>
    <name evidence="16" type="ORF">PECAL_1P12100</name>
</gene>
<dbReference type="PANTHER" id="PTHR10027">
    <property type="entry name" value="CALCIUM-ACTIVATED POTASSIUM CHANNEL ALPHA CHAIN"/>
    <property type="match status" value="1"/>
</dbReference>
<feature type="transmembrane region" description="Helical" evidence="13">
    <location>
        <begin position="235"/>
        <end position="253"/>
    </location>
</feature>
<evidence type="ECO:0000259" key="14">
    <source>
        <dbReference type="Pfam" id="PF07885"/>
    </source>
</evidence>
<evidence type="ECO:0000256" key="8">
    <source>
        <dbReference type="ARBA" id="ARBA00023065"/>
    </source>
</evidence>
<evidence type="ECO:0000256" key="4">
    <source>
        <dbReference type="ARBA" id="ARBA00022692"/>
    </source>
</evidence>
<evidence type="ECO:0000256" key="11">
    <source>
        <dbReference type="ARBA" id="ARBA00034430"/>
    </source>
</evidence>
<dbReference type="Gene3D" id="1.20.120.350">
    <property type="entry name" value="Voltage-gated potassium channels. Chain C"/>
    <property type="match status" value="1"/>
</dbReference>
<dbReference type="InterPro" id="IPR003148">
    <property type="entry name" value="RCK_N"/>
</dbReference>
<dbReference type="GO" id="GO:0005267">
    <property type="term" value="F:potassium channel activity"/>
    <property type="evidence" value="ECO:0007669"/>
    <property type="project" value="UniProtKB-KW"/>
</dbReference>
<feature type="region of interest" description="Disordered" evidence="12">
    <location>
        <begin position="1"/>
        <end position="38"/>
    </location>
</feature>
<evidence type="ECO:0000256" key="1">
    <source>
        <dbReference type="ARBA" id="ARBA00004141"/>
    </source>
</evidence>
<dbReference type="InterPro" id="IPR013099">
    <property type="entry name" value="K_chnl_dom"/>
</dbReference>
<keyword evidence="7 13" id="KW-1133">Transmembrane helix</keyword>
<comment type="caution">
    <text evidence="16">The sequence shown here is derived from an EMBL/GenBank/DDBJ whole genome shotgun (WGS) entry which is preliminary data.</text>
</comment>